<keyword evidence="3" id="KW-0732">Signal</keyword>
<protein>
    <recommendedName>
        <fullName evidence="4">FecR protein domain-containing protein</fullName>
    </recommendedName>
</protein>
<organism evidence="5">
    <name type="scientific">Desulfovibrio sp. U5L</name>
    <dbReference type="NCBI Taxonomy" id="596152"/>
    <lineage>
        <taxon>Bacteria</taxon>
        <taxon>Pseudomonadati</taxon>
        <taxon>Thermodesulfobacteriota</taxon>
        <taxon>Desulfovibrionia</taxon>
        <taxon>Desulfovibrionales</taxon>
        <taxon>Desulfovibrionaceae</taxon>
        <taxon>Desulfovibrio</taxon>
    </lineage>
</organism>
<evidence type="ECO:0000256" key="2">
    <source>
        <dbReference type="SAM" id="Coils"/>
    </source>
</evidence>
<feature type="signal peptide" evidence="3">
    <location>
        <begin position="1"/>
        <end position="26"/>
    </location>
</feature>
<dbReference type="eggNOG" id="COG0457">
    <property type="taxonomic scope" value="Bacteria"/>
</dbReference>
<dbReference type="InterPro" id="IPR011990">
    <property type="entry name" value="TPR-like_helical_dom_sf"/>
</dbReference>
<dbReference type="eggNOG" id="COG4771">
    <property type="taxonomic scope" value="Bacteria"/>
</dbReference>
<proteinExistence type="predicted"/>
<sequence length="1155" mass="124561">MPGIKAALLALQAMLLFLAMTGPALAAAEPVGRLLFVQGQVSLRPAGDPGWRPAEAGRTLFPGDALSTGPAAKAAVLCVDESQIKLNENTILVLKAAAPSGRLAGGGLVPAAAGGPGAASLYDVPKGEVWLKNEAERFRFELSTPALTAAIRGTEFVVRVGPDGLSSVALLGGALTLFNAQGQIALAAGEIGSARPGQAPTKQVLVNPRDAVQWTLYYPAVADPAMLLSGAPDGPRTTAARQALGQAAHGDVAGAYAEASRLAASGQAGAGELTAAAYVALMAGEPGTAGKWLAEASARDPGSVAAASLTAQMALFENRREEARVQADALLARAPDSALAQVTAGLAAMAAFDLPRAKAAFAQALVLDPGFVAAAVYLARIELGSDELEAAWATMGKALAAAPGEAVVQATAGFVRLGFRDFKGAEAFFNKAAALDPGLGDARLGLGYVAYSRGQKALGLEQMLGATLLSPRLSLLQSALGKALYQNRDFEKALATYDYAASLDPRDPTPHLYKGIALTDLNRPGEAVMEINRSIAQNGNQALFRSRLTLDRDLAVRNVDLARSYTLLGLGDWAYSKAVTAVKNDPLNPSAHLFMSSAYTATRQRVGASGTELLLYRLLSPANQNSFTLNNDYTPMFEMPYLRFQTVDSAGVWSNGKPIWSASLEAYGGRPGLAGDVYGSYSDDQGMREQNGDTRSLYAFGQLKWEPTVRDAVLAAVTTNDTHTGDTANQSDWLYPNSPFQRQYFANRTAELGYVHRFGPAATFIGYAATADNTWVWRDRTYAFYNLADNDVPASESYLQNRHTDRRFVSLQAQQQLILGDHTLLVGADHFGGELDYLRKSRDFYVYYARILNDVSANYHYNPADRAGSVYAMDYWKLAPGLVAEIGLGYDAVASSRFGWPDPIERQLVSPRFGLNWQMTADHTLRLAFQRYLNTHTLFQSVIQPSEVAGFPGRLNADDASQITELGAAWEAQWDEKTFTVARATYHRVQNPQYDPYASYDREIDATVSRYMVTLGLNRILLPSLGLSAFGVAKRLLPDESTARRYPEEDFFEADGILALNYLHPSGFGAGISGTAVHQFYCDNRYQNIYGERRTETLFGLLDAQVSYQFPGKRGFVSVAGTNLTGTRFTYQHEAVTLDSFYPDRQILLKIGWFF</sequence>
<dbReference type="PROSITE" id="PS50005">
    <property type="entry name" value="TPR"/>
    <property type="match status" value="1"/>
</dbReference>
<dbReference type="AlphaFoldDB" id="I2Q5C7"/>
<dbReference type="SUPFAM" id="SSF48452">
    <property type="entry name" value="TPR-like"/>
    <property type="match status" value="2"/>
</dbReference>
<dbReference type="InterPro" id="IPR019734">
    <property type="entry name" value="TPR_rpt"/>
</dbReference>
<dbReference type="PANTHER" id="PTHR38731:SF3">
    <property type="entry name" value="BLL6125 PROTEIN"/>
    <property type="match status" value="1"/>
</dbReference>
<feature type="coiled-coil region" evidence="2">
    <location>
        <begin position="306"/>
        <end position="333"/>
    </location>
</feature>
<evidence type="ECO:0000313" key="5">
    <source>
        <dbReference type="EMBL" id="EIG54983.1"/>
    </source>
</evidence>
<dbReference type="SMART" id="SM00028">
    <property type="entry name" value="TPR"/>
    <property type="match status" value="4"/>
</dbReference>
<dbReference type="Gene3D" id="2.60.120.1440">
    <property type="match status" value="1"/>
</dbReference>
<dbReference type="STRING" id="596152.DesU5LDRAFT_3352"/>
<name>I2Q5C7_9BACT</name>
<keyword evidence="2" id="KW-0175">Coiled coil</keyword>
<feature type="repeat" description="TPR" evidence="1">
    <location>
        <begin position="474"/>
        <end position="507"/>
    </location>
</feature>
<reference evidence="5" key="1">
    <citation type="submission" date="2011-11" db="EMBL/GenBank/DDBJ databases">
        <title>Improved High-Quality Draft sequence of Desulfovibrio sp. U5L.</title>
        <authorList>
            <consortium name="US DOE Joint Genome Institute"/>
            <person name="Lucas S."/>
            <person name="Han J."/>
            <person name="Lapidus A."/>
            <person name="Cheng J.-F."/>
            <person name="Goodwin L."/>
            <person name="Pitluck S."/>
            <person name="Peters L."/>
            <person name="Ovchinnikova G."/>
            <person name="Held B."/>
            <person name="Detter J.C."/>
            <person name="Han C."/>
            <person name="Tapia R."/>
            <person name="Land M."/>
            <person name="Hauser L."/>
            <person name="Kyrpides N."/>
            <person name="Ivanova N."/>
            <person name="Pagani I."/>
            <person name="Gabster J."/>
            <person name="Walker C."/>
            <person name="Stolyar S."/>
            <person name="Stahl D."/>
            <person name="Arkin A."/>
            <person name="Dehal P."/>
            <person name="Hazen T."/>
            <person name="Woyke T."/>
        </authorList>
    </citation>
    <scope>NUCLEOTIDE SEQUENCE [LARGE SCALE GENOMIC DNA]</scope>
    <source>
        <strain evidence="5">U5L</strain>
    </source>
</reference>
<dbReference type="Gene3D" id="1.25.40.10">
    <property type="entry name" value="Tetratricopeptide repeat domain"/>
    <property type="match status" value="1"/>
</dbReference>
<dbReference type="HOGENOM" id="CLU_277295_0_0_7"/>
<dbReference type="SUPFAM" id="SSF56935">
    <property type="entry name" value="Porins"/>
    <property type="match status" value="1"/>
</dbReference>
<dbReference type="EMBL" id="JH600068">
    <property type="protein sequence ID" value="EIG54983.1"/>
    <property type="molecule type" value="Genomic_DNA"/>
</dbReference>
<dbReference type="InterPro" id="IPR006860">
    <property type="entry name" value="FecR"/>
</dbReference>
<dbReference type="Pfam" id="PF04773">
    <property type="entry name" value="FecR"/>
    <property type="match status" value="1"/>
</dbReference>
<evidence type="ECO:0000256" key="3">
    <source>
        <dbReference type="SAM" id="SignalP"/>
    </source>
</evidence>
<evidence type="ECO:0000256" key="1">
    <source>
        <dbReference type="PROSITE-ProRule" id="PRU00339"/>
    </source>
</evidence>
<dbReference type="PANTHER" id="PTHR38731">
    <property type="entry name" value="LIPL45-RELATED LIPOPROTEIN-RELATED"/>
    <property type="match status" value="1"/>
</dbReference>
<dbReference type="eggNOG" id="COG3712">
    <property type="taxonomic scope" value="Bacteria"/>
</dbReference>
<feature type="domain" description="FecR protein" evidence="4">
    <location>
        <begin position="64"/>
        <end position="173"/>
    </location>
</feature>
<feature type="chain" id="PRO_5003663092" description="FecR protein domain-containing protein" evidence="3">
    <location>
        <begin position="27"/>
        <end position="1155"/>
    </location>
</feature>
<gene>
    <name evidence="5" type="ORF">DesU5LDRAFT_3352</name>
</gene>
<keyword evidence="1" id="KW-0802">TPR repeat</keyword>
<dbReference type="OrthoDB" id="8552139at2"/>
<evidence type="ECO:0000259" key="4">
    <source>
        <dbReference type="Pfam" id="PF04773"/>
    </source>
</evidence>
<accession>I2Q5C7</accession>